<dbReference type="InterPro" id="IPR001322">
    <property type="entry name" value="Lamin_tail_dom"/>
</dbReference>
<dbReference type="InterPro" id="IPR005135">
    <property type="entry name" value="Endo/exonuclease/phosphatase"/>
</dbReference>
<feature type="signal peptide" evidence="2">
    <location>
        <begin position="1"/>
        <end position="25"/>
    </location>
</feature>
<dbReference type="InterPro" id="IPR036691">
    <property type="entry name" value="Endo/exonu/phosph_ase_sf"/>
</dbReference>
<feature type="region of interest" description="Disordered" evidence="1">
    <location>
        <begin position="673"/>
        <end position="697"/>
    </location>
</feature>
<dbReference type="CDD" id="cd10283">
    <property type="entry name" value="MnuA_DNase1-like"/>
    <property type="match status" value="1"/>
</dbReference>
<evidence type="ECO:0000256" key="1">
    <source>
        <dbReference type="SAM" id="MobiDB-lite"/>
    </source>
</evidence>
<dbReference type="PANTHER" id="PTHR42834:SF1">
    <property type="entry name" value="ENDONUCLEASE_EXONUCLEASE_PHOSPHATASE FAMILY PROTEIN (AFU_ORTHOLOGUE AFUA_3G09210)"/>
    <property type="match status" value="1"/>
</dbReference>
<dbReference type="CDD" id="cd04486">
    <property type="entry name" value="YhcR_OBF_like"/>
    <property type="match status" value="1"/>
</dbReference>
<comment type="caution">
    <text evidence="4">The sequence shown here is derived from an EMBL/GenBank/DDBJ whole genome shotgun (WGS) entry which is preliminary data.</text>
</comment>
<evidence type="ECO:0000313" key="4">
    <source>
        <dbReference type="EMBL" id="MBB4687624.1"/>
    </source>
</evidence>
<dbReference type="Pfam" id="PF03372">
    <property type="entry name" value="Exo_endo_phos"/>
    <property type="match status" value="1"/>
</dbReference>
<dbReference type="GO" id="GO:0003824">
    <property type="term" value="F:catalytic activity"/>
    <property type="evidence" value="ECO:0007669"/>
    <property type="project" value="InterPro"/>
</dbReference>
<proteinExistence type="predicted"/>
<feature type="domain" description="LTD" evidence="3">
    <location>
        <begin position="34"/>
        <end position="175"/>
    </location>
</feature>
<dbReference type="SUPFAM" id="SSF56219">
    <property type="entry name" value="DNase I-like"/>
    <property type="match status" value="1"/>
</dbReference>
<gene>
    <name evidence="4" type="ORF">BJY18_005109</name>
</gene>
<evidence type="ECO:0000259" key="3">
    <source>
        <dbReference type="PROSITE" id="PS51841"/>
    </source>
</evidence>
<keyword evidence="5" id="KW-1185">Reference proteome</keyword>
<feature type="region of interest" description="Disordered" evidence="1">
    <location>
        <begin position="199"/>
        <end position="233"/>
    </location>
</feature>
<dbReference type="PANTHER" id="PTHR42834">
    <property type="entry name" value="ENDONUCLEASE/EXONUCLEASE/PHOSPHATASE FAMILY PROTEIN (AFU_ORTHOLOGUE AFUA_3G09210)"/>
    <property type="match status" value="1"/>
</dbReference>
<name>A0A840J2W3_9PSEU</name>
<accession>A0A840J2W3</accession>
<evidence type="ECO:0000313" key="5">
    <source>
        <dbReference type="Proteomes" id="UP000581769"/>
    </source>
</evidence>
<feature type="chain" id="PRO_5039041770" evidence="2">
    <location>
        <begin position="26"/>
        <end position="835"/>
    </location>
</feature>
<dbReference type="PROSITE" id="PS51841">
    <property type="entry name" value="LTD"/>
    <property type="match status" value="1"/>
</dbReference>
<protein>
    <submittedName>
        <fullName evidence="4">Putative extracellular nuclease</fullName>
    </submittedName>
</protein>
<dbReference type="Gene3D" id="3.60.10.10">
    <property type="entry name" value="Endonuclease/exonuclease/phosphatase"/>
    <property type="match status" value="1"/>
</dbReference>
<dbReference type="AlphaFoldDB" id="A0A840J2W3"/>
<reference evidence="4 5" key="1">
    <citation type="submission" date="2020-08" db="EMBL/GenBank/DDBJ databases">
        <title>Sequencing the genomes of 1000 actinobacteria strains.</title>
        <authorList>
            <person name="Klenk H.-P."/>
        </authorList>
    </citation>
    <scope>NUCLEOTIDE SEQUENCE [LARGE SCALE GENOMIC DNA]</scope>
    <source>
        <strain evidence="4 5">DSM 45859</strain>
    </source>
</reference>
<organism evidence="4 5">
    <name type="scientific">Amycolatopsis jiangsuensis</name>
    <dbReference type="NCBI Taxonomy" id="1181879"/>
    <lineage>
        <taxon>Bacteria</taxon>
        <taxon>Bacillati</taxon>
        <taxon>Actinomycetota</taxon>
        <taxon>Actinomycetes</taxon>
        <taxon>Pseudonocardiales</taxon>
        <taxon>Pseudonocardiaceae</taxon>
        <taxon>Amycolatopsis</taxon>
    </lineage>
</organism>
<evidence type="ECO:0000256" key="2">
    <source>
        <dbReference type="SAM" id="SignalP"/>
    </source>
</evidence>
<dbReference type="EMBL" id="JACHMG010000001">
    <property type="protein sequence ID" value="MBB4687624.1"/>
    <property type="molecule type" value="Genomic_DNA"/>
</dbReference>
<sequence>MTISRRRTGGSTAGGRTLTSAAALAAAVVVAGLTAPAAGARSSGDAVIAEVYGGGGNAGATLTNDFVELANHGGTPFALDGFSVQYLPASAGASSTWQVTKLNGAVAAGSRYLVAEAKGSRGTVALPTPDATGTLALSSTAGTVALVSGGDPLTCKTAVDCSADPRVKDLVGFGDAVVREGDPAAALSNSTSAARAESLADTDDNSADFAAGDPTPTNAKGETPGTAPGEPPVSAKIHEIQGTTRVSPFKDKKVGDVTGVVTAVRTFGSSRGFWITDPHPDSDPRTSEGLFVFSGSTTPSVAVGDAVTAQGTVKEYYPDAPSTSNYQSLTELSGARWTVNSHGNALPPSTVLTPDQVPDVLAPNAGGNIEPLPLEPSKYALDFWESHESETVSISDARVVGPSNSYDELYVTTKPRQNPTPRGGSVYLGYDETNTGVLKVQSIIPYDQQEFPTVNTGDVLTGTTSGPVEYSSFGGYTLFAAQLGAAQDNHLQKETTRRQRPGELAVATYNVENLAPSDPDTKYAQLAHGIVDNLATPDIVTLEEIQDNDGATDDGVVAADLTLRKFTDAIAAAGGPRYQWREIDPVNDEDGGQPGGNIRVGFLFNPARVSFVDRPGGGPTSSVGVAADHGKAHLTQSPGRVEPGDDAWTDSRKPLAGEFVFGGRTVFVVANHFNSKGGDQPTHGRYQPPSRSSEVQRQKQATVVRGFVAKLLAAEPQANVVVAGDLNDYQFSPALAELTSGGRLTDLISTLPPAERYSYVYEGQSQVLDHILASAAPRGVDYDVVHLNAEFADQASDHDPQVVRLRPSTGNRLSDLGYDLLDYLDRLLGRTAPLG</sequence>
<keyword evidence="2" id="KW-0732">Signal</keyword>
<dbReference type="Proteomes" id="UP000581769">
    <property type="component" value="Unassembled WGS sequence"/>
</dbReference>